<evidence type="ECO:0000313" key="4">
    <source>
        <dbReference type="Proteomes" id="UP000662783"/>
    </source>
</evidence>
<keyword evidence="4" id="KW-1185">Reference proteome</keyword>
<feature type="compositionally biased region" description="Acidic residues" evidence="2">
    <location>
        <begin position="91"/>
        <end position="112"/>
    </location>
</feature>
<feature type="coiled-coil region" evidence="1">
    <location>
        <begin position="353"/>
        <end position="405"/>
    </location>
</feature>
<dbReference type="EMBL" id="CP070608">
    <property type="protein sequence ID" value="QSE99400.1"/>
    <property type="molecule type" value="Genomic_DNA"/>
</dbReference>
<evidence type="ECO:0000256" key="2">
    <source>
        <dbReference type="SAM" id="MobiDB-lite"/>
    </source>
</evidence>
<organism evidence="3 4">
    <name type="scientific">Fulvivirga lutea</name>
    <dbReference type="NCBI Taxonomy" id="2810512"/>
    <lineage>
        <taxon>Bacteria</taxon>
        <taxon>Pseudomonadati</taxon>
        <taxon>Bacteroidota</taxon>
        <taxon>Cytophagia</taxon>
        <taxon>Cytophagales</taxon>
        <taxon>Fulvivirgaceae</taxon>
        <taxon>Fulvivirga</taxon>
    </lineage>
</organism>
<accession>A0A975A2L0</accession>
<feature type="compositionally biased region" description="Basic and acidic residues" evidence="2">
    <location>
        <begin position="24"/>
        <end position="43"/>
    </location>
</feature>
<sequence>MDNEKELQEQGREEIPSVTPENGEELKSEATESEKVEASKSETDEVEIASNNPTVSESEDSTEEKTEEPQADATESQEGSKSKKEVKLNTEEDLSEKSDDEDEEEEEHEDVDYSNLNKEELVAAIRELSQSSNFIKAERKAREIKPYFDEIKDKERQAALDKFIADGGEEADFDFKNDELTDRFEANYKLIRDHKIQYVKDQENRKDANLKKKQEILEKLREFVDSEETNIEFNAFKAIQNEWKEVGPVPGAYAKTLWANYNALVDRFYDNRHIYFELKELDRKKNLESKLELCEKAEALSKVENVSQAIKDLNDLHHEFKHIGPVPNDEREPLWQRFKAASDAVYDRRKDFIEGLKEELEANLVVKEELAKQVQEFTQFDSDRIKEWNKKTKELQEIQKKWEATGGLPRAKAKEINKTFWSAFKTFFNNKGQFFKKLDSMREGNLEKKKELLEKANELKTSTEWQKTANELKKLQNQWREIGPVPEKFRESVYREFKEACDYFFDQKRAQLGEAEKDFSENLKKKEAICEEIVKLAENKTSDLDKFRELQDQFNEIGFVPKNAISKIKSKWSEAVDKFINSIEGITNEERQKIRIENQINKLKSGPNASDKIYRKEQTIRKQIGQLENDIAVWKNNMEFFANSKTADKLKGEFETKIDAASKELKGLKSQLRIVREYS</sequence>
<keyword evidence="1" id="KW-0175">Coiled coil</keyword>
<dbReference type="KEGG" id="fuv:JR347_13240"/>
<proteinExistence type="predicted"/>
<feature type="compositionally biased region" description="Basic and acidic residues" evidence="2">
    <location>
        <begin position="1"/>
        <end position="15"/>
    </location>
</feature>
<gene>
    <name evidence="3" type="ORF">JR347_13240</name>
</gene>
<feature type="compositionally biased region" description="Basic and acidic residues" evidence="2">
    <location>
        <begin position="78"/>
        <end position="90"/>
    </location>
</feature>
<dbReference type="AlphaFoldDB" id="A0A975A2L0"/>
<feature type="region of interest" description="Disordered" evidence="2">
    <location>
        <begin position="1"/>
        <end position="116"/>
    </location>
</feature>
<reference evidence="3" key="1">
    <citation type="submission" date="2021-02" db="EMBL/GenBank/DDBJ databases">
        <title>Fulvivirga sp. S481 isolated from sea water.</title>
        <authorList>
            <person name="Bae S.S."/>
            <person name="Baek K."/>
        </authorList>
    </citation>
    <scope>NUCLEOTIDE SEQUENCE</scope>
    <source>
        <strain evidence="3">S481</strain>
    </source>
</reference>
<evidence type="ECO:0000313" key="3">
    <source>
        <dbReference type="EMBL" id="QSE99400.1"/>
    </source>
</evidence>
<dbReference type="Proteomes" id="UP000662783">
    <property type="component" value="Chromosome"/>
</dbReference>
<evidence type="ECO:0000256" key="1">
    <source>
        <dbReference type="SAM" id="Coils"/>
    </source>
</evidence>
<name>A0A975A2L0_9BACT</name>
<dbReference type="Pfam" id="PF03993">
    <property type="entry name" value="DUF349"/>
    <property type="match status" value="5"/>
</dbReference>
<protein>
    <submittedName>
        <fullName evidence="3">DUF349 domain-containing protein</fullName>
    </submittedName>
</protein>
<dbReference type="InterPro" id="IPR007139">
    <property type="entry name" value="DUF349"/>
</dbReference>